<reference evidence="3" key="2">
    <citation type="submission" date="2021-08" db="EMBL/GenBank/DDBJ databases">
        <authorList>
            <person name="Nwanade C."/>
            <person name="Wang M."/>
            <person name="Masoudi A."/>
            <person name="Yu Z."/>
            <person name="Liu J."/>
        </authorList>
    </citation>
    <scope>NUCLEOTIDE SEQUENCE</scope>
    <source>
        <strain evidence="3">S056</strain>
    </source>
</reference>
<dbReference type="EMBL" id="LKBA01000004">
    <property type="protein sequence ID" value="KPN63927.1"/>
    <property type="molecule type" value="Genomic_DNA"/>
</dbReference>
<dbReference type="EMBL" id="CP080776">
    <property type="protein sequence ID" value="UWP95538.1"/>
    <property type="molecule type" value="Genomic_DNA"/>
</dbReference>
<accession>A0A0P7IJ64</accession>
<dbReference type="RefSeq" id="WP_055187675.1">
    <property type="nucleotide sequence ID" value="NZ_CP080772.1"/>
</dbReference>
<name>A0A0P7IJ64_9RHOB</name>
<reference evidence="2 4" key="1">
    <citation type="submission" date="2015-09" db="EMBL/GenBank/DDBJ databases">
        <title>Draft genome sequence of Aliiroseovarius crassostreae CV919-312TSm, the causative agent of Roseovarius Oyster Disease (formerly Juvenile Oyster Disease).</title>
        <authorList>
            <person name="Kessner L."/>
            <person name="Spinard E."/>
            <person name="Nelson D."/>
        </authorList>
    </citation>
    <scope>NUCLEOTIDE SEQUENCE [LARGE SCALE GENOMIC DNA]</scope>
    <source>
        <strain evidence="2 4">CV919-312</strain>
    </source>
</reference>
<dbReference type="Proteomes" id="UP001057991">
    <property type="component" value="Chromosome"/>
</dbReference>
<keyword evidence="4" id="KW-1185">Reference proteome</keyword>
<dbReference type="Proteomes" id="UP000050471">
    <property type="component" value="Unassembled WGS sequence"/>
</dbReference>
<evidence type="ECO:0000256" key="1">
    <source>
        <dbReference type="SAM" id="MobiDB-lite"/>
    </source>
</evidence>
<feature type="region of interest" description="Disordered" evidence="1">
    <location>
        <begin position="1"/>
        <end position="38"/>
    </location>
</feature>
<feature type="compositionally biased region" description="Low complexity" evidence="1">
    <location>
        <begin position="1"/>
        <end position="14"/>
    </location>
</feature>
<gene>
    <name evidence="2" type="ORF">AKJ29_14720</name>
    <name evidence="3" type="ORF">K3X48_00555</name>
</gene>
<evidence type="ECO:0000313" key="4">
    <source>
        <dbReference type="Proteomes" id="UP000050471"/>
    </source>
</evidence>
<feature type="compositionally biased region" description="Basic and acidic residues" evidence="1">
    <location>
        <begin position="20"/>
        <end position="38"/>
    </location>
</feature>
<dbReference type="AlphaFoldDB" id="A0A0P7IJ64"/>
<proteinExistence type="predicted"/>
<sequence>MDYKAAGAPKPAKGAPRHREHNERGSEKNPYQRKDQKAELLARMKAAANKQAATEGGK</sequence>
<protein>
    <submittedName>
        <fullName evidence="2">Cobalt chelatase</fullName>
    </submittedName>
</protein>
<evidence type="ECO:0000313" key="3">
    <source>
        <dbReference type="EMBL" id="UWP95538.1"/>
    </source>
</evidence>
<dbReference type="GeneID" id="75101772"/>
<evidence type="ECO:0000313" key="2">
    <source>
        <dbReference type="EMBL" id="KPN63927.1"/>
    </source>
</evidence>
<organism evidence="2 4">
    <name type="scientific">Aliiroseovarius crassostreae</name>
    <dbReference type="NCBI Taxonomy" id="154981"/>
    <lineage>
        <taxon>Bacteria</taxon>
        <taxon>Pseudomonadati</taxon>
        <taxon>Pseudomonadota</taxon>
        <taxon>Alphaproteobacteria</taxon>
        <taxon>Rhodobacterales</taxon>
        <taxon>Paracoccaceae</taxon>
        <taxon>Aliiroseovarius</taxon>
    </lineage>
</organism>